<feature type="non-terminal residue" evidence="1">
    <location>
        <position position="171"/>
    </location>
</feature>
<reference evidence="1 2" key="1">
    <citation type="journal article" date="2015" name="Nature">
        <title>rRNA introns, odd ribosomes, and small enigmatic genomes across a large radiation of phyla.</title>
        <authorList>
            <person name="Brown C.T."/>
            <person name="Hug L.A."/>
            <person name="Thomas B.C."/>
            <person name="Sharon I."/>
            <person name="Castelle C.J."/>
            <person name="Singh A."/>
            <person name="Wilkins M.J."/>
            <person name="Williams K.H."/>
            <person name="Banfield J.F."/>
        </authorList>
    </citation>
    <scope>NUCLEOTIDE SEQUENCE [LARGE SCALE GENOMIC DNA]</scope>
</reference>
<proteinExistence type="predicted"/>
<sequence>MFQKNNSGQALIIIVLIIALVLTVIAASSYQLTVETKSSKLQEESVRALAAADAGIEVGLQIANTNPNLPPQSYTFASQNILLPGVDAVRSEIFITNTSQSDFVSSMILKDDQFTFYTSDYPSYLNPYNGTLRLFFGSEGAVDCGSRTAPALELTIIYRANNDMERRVVEP</sequence>
<dbReference type="STRING" id="1618481.US54_C0027G0001"/>
<dbReference type="Proteomes" id="UP000034471">
    <property type="component" value="Unassembled WGS sequence"/>
</dbReference>
<gene>
    <name evidence="1" type="ORF">US54_C0027G0001</name>
</gene>
<comment type="caution">
    <text evidence="1">The sequence shown here is derived from an EMBL/GenBank/DDBJ whole genome shotgun (WGS) entry which is preliminary data.</text>
</comment>
<organism evidence="1 2">
    <name type="scientific">Candidatus Roizmanbacteria bacterium GW2011_GWA2_37_7</name>
    <dbReference type="NCBI Taxonomy" id="1618481"/>
    <lineage>
        <taxon>Bacteria</taxon>
        <taxon>Candidatus Roizmaniibacteriota</taxon>
    </lineage>
</organism>
<evidence type="ECO:0000313" key="1">
    <source>
        <dbReference type="EMBL" id="KKQ37709.1"/>
    </source>
</evidence>
<accession>A0A0G0JLW6</accession>
<evidence type="ECO:0008006" key="3">
    <source>
        <dbReference type="Google" id="ProtNLM"/>
    </source>
</evidence>
<name>A0A0G0JLW6_9BACT</name>
<dbReference type="EMBL" id="LBTJ01000027">
    <property type="protein sequence ID" value="KKQ37709.1"/>
    <property type="molecule type" value="Genomic_DNA"/>
</dbReference>
<dbReference type="AlphaFoldDB" id="A0A0G0JLW6"/>
<protein>
    <recommendedName>
        <fullName evidence="3">Type 4 fimbrial biogenesis protein PilX N-terminal domain-containing protein</fullName>
    </recommendedName>
</protein>
<evidence type="ECO:0000313" key="2">
    <source>
        <dbReference type="Proteomes" id="UP000034471"/>
    </source>
</evidence>